<name>A0A9K3MXM2_HELAN</name>
<comment type="caution">
    <text evidence="1">The sequence shown here is derived from an EMBL/GenBank/DDBJ whole genome shotgun (WGS) entry which is preliminary data.</text>
</comment>
<proteinExistence type="predicted"/>
<gene>
    <name evidence="1" type="ORF">HanXRQr2_Chr12g0560141</name>
</gene>
<dbReference type="Gramene" id="mRNA:HanXRQr2_Chr12g0560141">
    <property type="protein sequence ID" value="CDS:HanXRQr2_Chr12g0560141.1"/>
    <property type="gene ID" value="HanXRQr2_Chr12g0560141"/>
</dbReference>
<dbReference type="AlphaFoldDB" id="A0A9K3MXM2"/>
<dbReference type="Proteomes" id="UP000215914">
    <property type="component" value="Unassembled WGS sequence"/>
</dbReference>
<evidence type="ECO:0000313" key="2">
    <source>
        <dbReference type="Proteomes" id="UP000215914"/>
    </source>
</evidence>
<evidence type="ECO:0000313" key="1">
    <source>
        <dbReference type="EMBL" id="KAF5779495.1"/>
    </source>
</evidence>
<accession>A0A9K3MXM2</accession>
<sequence length="54" mass="6490">MELTSRMKMARFQIFWIQIRKNKPLDESCKTDQTSTTKTAFYCILNHMMDQTRA</sequence>
<keyword evidence="2" id="KW-1185">Reference proteome</keyword>
<dbReference type="EMBL" id="MNCJ02000327">
    <property type="protein sequence ID" value="KAF5779495.1"/>
    <property type="molecule type" value="Genomic_DNA"/>
</dbReference>
<organism evidence="1 2">
    <name type="scientific">Helianthus annuus</name>
    <name type="common">Common sunflower</name>
    <dbReference type="NCBI Taxonomy" id="4232"/>
    <lineage>
        <taxon>Eukaryota</taxon>
        <taxon>Viridiplantae</taxon>
        <taxon>Streptophyta</taxon>
        <taxon>Embryophyta</taxon>
        <taxon>Tracheophyta</taxon>
        <taxon>Spermatophyta</taxon>
        <taxon>Magnoliopsida</taxon>
        <taxon>eudicotyledons</taxon>
        <taxon>Gunneridae</taxon>
        <taxon>Pentapetalae</taxon>
        <taxon>asterids</taxon>
        <taxon>campanulids</taxon>
        <taxon>Asterales</taxon>
        <taxon>Asteraceae</taxon>
        <taxon>Asteroideae</taxon>
        <taxon>Heliantheae alliance</taxon>
        <taxon>Heliantheae</taxon>
        <taxon>Helianthus</taxon>
    </lineage>
</organism>
<reference evidence="1" key="2">
    <citation type="submission" date="2020-06" db="EMBL/GenBank/DDBJ databases">
        <title>Helianthus annuus Genome sequencing and assembly Release 2.</title>
        <authorList>
            <person name="Gouzy J."/>
            <person name="Langlade N."/>
            <person name="Munos S."/>
        </authorList>
    </citation>
    <scope>NUCLEOTIDE SEQUENCE</scope>
    <source>
        <tissue evidence="1">Leaves</tissue>
    </source>
</reference>
<reference evidence="1" key="1">
    <citation type="journal article" date="2017" name="Nature">
        <title>The sunflower genome provides insights into oil metabolism, flowering and Asterid evolution.</title>
        <authorList>
            <person name="Badouin H."/>
            <person name="Gouzy J."/>
            <person name="Grassa C.J."/>
            <person name="Murat F."/>
            <person name="Staton S.E."/>
            <person name="Cottret L."/>
            <person name="Lelandais-Briere C."/>
            <person name="Owens G.L."/>
            <person name="Carrere S."/>
            <person name="Mayjonade B."/>
            <person name="Legrand L."/>
            <person name="Gill N."/>
            <person name="Kane N.C."/>
            <person name="Bowers J.E."/>
            <person name="Hubner S."/>
            <person name="Bellec A."/>
            <person name="Berard A."/>
            <person name="Berges H."/>
            <person name="Blanchet N."/>
            <person name="Boniface M.C."/>
            <person name="Brunel D."/>
            <person name="Catrice O."/>
            <person name="Chaidir N."/>
            <person name="Claudel C."/>
            <person name="Donnadieu C."/>
            <person name="Faraut T."/>
            <person name="Fievet G."/>
            <person name="Helmstetter N."/>
            <person name="King M."/>
            <person name="Knapp S.J."/>
            <person name="Lai Z."/>
            <person name="Le Paslier M.C."/>
            <person name="Lippi Y."/>
            <person name="Lorenzon L."/>
            <person name="Mandel J.R."/>
            <person name="Marage G."/>
            <person name="Marchand G."/>
            <person name="Marquand E."/>
            <person name="Bret-Mestries E."/>
            <person name="Morien E."/>
            <person name="Nambeesan S."/>
            <person name="Nguyen T."/>
            <person name="Pegot-Espagnet P."/>
            <person name="Pouilly N."/>
            <person name="Raftis F."/>
            <person name="Sallet E."/>
            <person name="Schiex T."/>
            <person name="Thomas J."/>
            <person name="Vandecasteele C."/>
            <person name="Vares D."/>
            <person name="Vear F."/>
            <person name="Vautrin S."/>
            <person name="Crespi M."/>
            <person name="Mangin B."/>
            <person name="Burke J.M."/>
            <person name="Salse J."/>
            <person name="Munos S."/>
            <person name="Vincourt P."/>
            <person name="Rieseberg L.H."/>
            <person name="Langlade N.B."/>
        </authorList>
    </citation>
    <scope>NUCLEOTIDE SEQUENCE</scope>
    <source>
        <tissue evidence="1">Leaves</tissue>
    </source>
</reference>
<protein>
    <submittedName>
        <fullName evidence="1">Uncharacterized protein</fullName>
    </submittedName>
</protein>